<reference evidence="3" key="1">
    <citation type="submission" date="2017-10" db="EMBL/GenBank/DDBJ databases">
        <authorList>
            <person name="Toshchakov S.V."/>
            <person name="Goeva M.A."/>
        </authorList>
    </citation>
    <scope>NUCLEOTIDE SEQUENCE [LARGE SCALE GENOMIC DNA]</scope>
    <source>
        <strain evidence="3">JR1/69-1-13</strain>
    </source>
</reference>
<dbReference type="Gene3D" id="3.40.630.30">
    <property type="match status" value="1"/>
</dbReference>
<gene>
    <name evidence="2" type="ORF">CR165_02155</name>
</gene>
<dbReference type="PROSITE" id="PS51186">
    <property type="entry name" value="GNAT"/>
    <property type="match status" value="1"/>
</dbReference>
<evidence type="ECO:0000313" key="3">
    <source>
        <dbReference type="Proteomes" id="UP000245048"/>
    </source>
</evidence>
<dbReference type="Pfam" id="PF00583">
    <property type="entry name" value="Acetyltransf_1"/>
    <property type="match status" value="1"/>
</dbReference>
<keyword evidence="3" id="KW-1185">Reference proteome</keyword>
<sequence length="162" mass="16980">MAPGDLPAVSRIAAAVHPGYPEEDAVLAERLALFPAGCWMLEGAGGLLGYAISHPWHRARPPALNTRLGALPENPGTHYVHDVALLPEARGQGAAGRLMPLLLEAARGLPELSLVAVGGSVPFWRRQGFQLVDDPALAAKLRSYDAEARFMARPAGPPGAAA</sequence>
<dbReference type="SUPFAM" id="SSF55729">
    <property type="entry name" value="Acyl-CoA N-acyltransferases (Nat)"/>
    <property type="match status" value="1"/>
</dbReference>
<comment type="caution">
    <text evidence="2">The sequence shown here is derived from an EMBL/GenBank/DDBJ whole genome shotgun (WGS) entry which is preliminary data.</text>
</comment>
<organism evidence="2 3">
    <name type="scientific">Teichococcus aestuarii</name>
    <dbReference type="NCBI Taxonomy" id="568898"/>
    <lineage>
        <taxon>Bacteria</taxon>
        <taxon>Pseudomonadati</taxon>
        <taxon>Pseudomonadota</taxon>
        <taxon>Alphaproteobacteria</taxon>
        <taxon>Acetobacterales</taxon>
        <taxon>Roseomonadaceae</taxon>
        <taxon>Roseomonas</taxon>
    </lineage>
</organism>
<proteinExistence type="predicted"/>
<protein>
    <submittedName>
        <fullName evidence="2">GNAT family N-acetyltransferase</fullName>
    </submittedName>
</protein>
<dbReference type="GO" id="GO:0016747">
    <property type="term" value="F:acyltransferase activity, transferring groups other than amino-acyl groups"/>
    <property type="evidence" value="ECO:0007669"/>
    <property type="project" value="InterPro"/>
</dbReference>
<dbReference type="AlphaFoldDB" id="A0A2U1VAK2"/>
<dbReference type="OrthoDB" id="359414at2"/>
<name>A0A2U1VAK2_9PROT</name>
<feature type="domain" description="N-acetyltransferase" evidence="1">
    <location>
        <begin position="1"/>
        <end position="156"/>
    </location>
</feature>
<dbReference type="InterPro" id="IPR016181">
    <property type="entry name" value="Acyl_CoA_acyltransferase"/>
</dbReference>
<accession>A0A2U1VAK2</accession>
<dbReference type="InterPro" id="IPR000182">
    <property type="entry name" value="GNAT_dom"/>
</dbReference>
<evidence type="ECO:0000313" key="2">
    <source>
        <dbReference type="EMBL" id="PWC30904.1"/>
    </source>
</evidence>
<keyword evidence="2" id="KW-0808">Transferase</keyword>
<dbReference type="CDD" id="cd04301">
    <property type="entry name" value="NAT_SF"/>
    <property type="match status" value="1"/>
</dbReference>
<dbReference type="EMBL" id="PDOA01000001">
    <property type="protein sequence ID" value="PWC30904.1"/>
    <property type="molecule type" value="Genomic_DNA"/>
</dbReference>
<dbReference type="Proteomes" id="UP000245048">
    <property type="component" value="Unassembled WGS sequence"/>
</dbReference>
<evidence type="ECO:0000259" key="1">
    <source>
        <dbReference type="PROSITE" id="PS51186"/>
    </source>
</evidence>